<dbReference type="PANTHER" id="PTHR10655">
    <property type="entry name" value="LYSOPHOSPHOLIPASE-RELATED"/>
    <property type="match status" value="1"/>
</dbReference>
<evidence type="ECO:0000256" key="2">
    <source>
        <dbReference type="ARBA" id="ARBA00022801"/>
    </source>
</evidence>
<dbReference type="AlphaFoldDB" id="A0AAU7Q0T2"/>
<gene>
    <name evidence="4" type="ORF">ABLO99_05870</name>
</gene>
<dbReference type="InterPro" id="IPR003140">
    <property type="entry name" value="PLipase/COase/thioEstase"/>
</dbReference>
<feature type="domain" description="Phospholipase/carboxylesterase/thioesterase" evidence="3">
    <location>
        <begin position="9"/>
        <end position="210"/>
    </location>
</feature>
<accession>A0AAU7Q0T2</accession>
<name>A0AAU7Q0T2_9RICK</name>
<dbReference type="PANTHER" id="PTHR10655:SF17">
    <property type="entry name" value="LYSOPHOSPHOLIPASE-LIKE PROTEIN 1"/>
    <property type="match status" value="1"/>
</dbReference>
<dbReference type="RefSeq" id="WP_349967192.1">
    <property type="nucleotide sequence ID" value="NZ_CP157942.1"/>
</dbReference>
<dbReference type="EMBL" id="CP157942">
    <property type="protein sequence ID" value="XBS66740.1"/>
    <property type="molecule type" value="Genomic_DNA"/>
</dbReference>
<dbReference type="SUPFAM" id="SSF53474">
    <property type="entry name" value="alpha/beta-Hydrolases"/>
    <property type="match status" value="1"/>
</dbReference>
<dbReference type="InterPro" id="IPR050565">
    <property type="entry name" value="LYPA1-2/EST-like"/>
</dbReference>
<evidence type="ECO:0000313" key="4">
    <source>
        <dbReference type="EMBL" id="XBS66740.1"/>
    </source>
</evidence>
<reference evidence="4" key="1">
    <citation type="submission" date="2024-06" db="EMBL/GenBank/DDBJ databases">
        <authorList>
            <person name="Dussert Y."/>
            <person name="Peccoud J."/>
            <person name="Pigeault R."/>
        </authorList>
    </citation>
    <scope>NUCLEOTIDE SEQUENCE</scope>
    <source>
        <strain evidence="4">WArc</strain>
    </source>
</reference>
<protein>
    <submittedName>
        <fullName evidence="4">Dienelactone hydrolase family protein</fullName>
    </submittedName>
</protein>
<dbReference type="Gene3D" id="3.40.50.1820">
    <property type="entry name" value="alpha/beta hydrolase"/>
    <property type="match status" value="1"/>
</dbReference>
<evidence type="ECO:0000259" key="3">
    <source>
        <dbReference type="Pfam" id="PF02230"/>
    </source>
</evidence>
<comment type="similarity">
    <text evidence="1">Belongs to the AB hydrolase superfamily. AB hydrolase 2 family.</text>
</comment>
<evidence type="ECO:0000256" key="1">
    <source>
        <dbReference type="ARBA" id="ARBA00006499"/>
    </source>
</evidence>
<keyword evidence="2 4" id="KW-0378">Hydrolase</keyword>
<dbReference type="GO" id="GO:0016787">
    <property type="term" value="F:hydrolase activity"/>
    <property type="evidence" value="ECO:0007669"/>
    <property type="project" value="UniProtKB-KW"/>
</dbReference>
<proteinExistence type="inferred from homology"/>
<organism evidence="4">
    <name type="scientific">Wolbachia endosymbiont of Armadillidium arcangelii</name>
    <dbReference type="NCBI Taxonomy" id="3158571"/>
    <lineage>
        <taxon>Bacteria</taxon>
        <taxon>Pseudomonadati</taxon>
        <taxon>Pseudomonadota</taxon>
        <taxon>Alphaproteobacteria</taxon>
        <taxon>Rickettsiales</taxon>
        <taxon>Anaplasmataceae</taxon>
        <taxon>Wolbachieae</taxon>
        <taxon>Wolbachia</taxon>
    </lineage>
</organism>
<sequence>MIELKSQEICADENKKNLIIFFHGWGSSGDNFAHLAKVMSKFLPDSYLVVPSAPFKREIGDGYQWFSLEDRSEEALYSGVKNATSIVSHFIDTKLKELSLKDTQLSLVGFSQGAMLAINVALTRLQSCASVVAYSGRFLSPSKTAPQIKSKPSICVIHGDADDVVPFSSLDLAVKALEENGVNVEGYPIHGLGHIINEEGIKLGVEFIKKNFKN</sequence>
<dbReference type="Pfam" id="PF02230">
    <property type="entry name" value="Abhydrolase_2"/>
    <property type="match status" value="1"/>
</dbReference>
<dbReference type="InterPro" id="IPR029058">
    <property type="entry name" value="AB_hydrolase_fold"/>
</dbReference>